<dbReference type="Proteomes" id="UP001433508">
    <property type="component" value="Unassembled WGS sequence"/>
</dbReference>
<proteinExistence type="predicted"/>
<evidence type="ECO:0000313" key="1">
    <source>
        <dbReference type="EMBL" id="KAK9236333.1"/>
    </source>
</evidence>
<name>A0ACC3SXH3_LIPKO</name>
<gene>
    <name evidence="1" type="ORF">V1525DRAFT_407263</name>
</gene>
<sequence length="201" mass="21220">MATNDMPNSSDQLAAPLIHRHGVPSPPPLSTESVSSSGLATPLSALSTGDVADDADLSEPSTAGSATSGYLGAANVPSRPESRSSTLSGISTTAVKDGIEGRRVHHRSVEIKPSIVTAQQHHHHHHSNQGGSNFQHTSRDDMEQSQSSTSDSHRSTSQTPTSSSTSSSNADDLDRSLQELSAGSKPLYDDYEEYTNRLTQT</sequence>
<keyword evidence="2" id="KW-1185">Reference proteome</keyword>
<comment type="caution">
    <text evidence="1">The sequence shown here is derived from an EMBL/GenBank/DDBJ whole genome shotgun (WGS) entry which is preliminary data.</text>
</comment>
<evidence type="ECO:0000313" key="2">
    <source>
        <dbReference type="Proteomes" id="UP001433508"/>
    </source>
</evidence>
<protein>
    <submittedName>
        <fullName evidence="1">Uncharacterized protein</fullName>
    </submittedName>
</protein>
<organism evidence="1 2">
    <name type="scientific">Lipomyces kononenkoae</name>
    <name type="common">Yeast</name>
    <dbReference type="NCBI Taxonomy" id="34357"/>
    <lineage>
        <taxon>Eukaryota</taxon>
        <taxon>Fungi</taxon>
        <taxon>Dikarya</taxon>
        <taxon>Ascomycota</taxon>
        <taxon>Saccharomycotina</taxon>
        <taxon>Lipomycetes</taxon>
        <taxon>Lipomycetales</taxon>
        <taxon>Lipomycetaceae</taxon>
        <taxon>Lipomyces</taxon>
    </lineage>
</organism>
<accession>A0ACC3SXH3</accession>
<reference evidence="2" key="1">
    <citation type="journal article" date="2024" name="Front. Bioeng. Biotechnol.">
        <title>Genome-scale model development and genomic sequencing of the oleaginous clade Lipomyces.</title>
        <authorList>
            <person name="Czajka J.J."/>
            <person name="Han Y."/>
            <person name="Kim J."/>
            <person name="Mondo S.J."/>
            <person name="Hofstad B.A."/>
            <person name="Robles A."/>
            <person name="Haridas S."/>
            <person name="Riley R."/>
            <person name="LaButti K."/>
            <person name="Pangilinan J."/>
            <person name="Andreopoulos W."/>
            <person name="Lipzen A."/>
            <person name="Yan J."/>
            <person name="Wang M."/>
            <person name="Ng V."/>
            <person name="Grigoriev I.V."/>
            <person name="Spatafora J.W."/>
            <person name="Magnuson J.K."/>
            <person name="Baker S.E."/>
            <person name="Pomraning K.R."/>
        </authorList>
    </citation>
    <scope>NUCLEOTIDE SEQUENCE [LARGE SCALE GENOMIC DNA]</scope>
    <source>
        <strain evidence="2">CBS 7786</strain>
    </source>
</reference>
<dbReference type="EMBL" id="MU971390">
    <property type="protein sequence ID" value="KAK9236333.1"/>
    <property type="molecule type" value="Genomic_DNA"/>
</dbReference>